<dbReference type="EMBL" id="BONC01000015">
    <property type="protein sequence ID" value="GIF56555.1"/>
    <property type="molecule type" value="Genomic_DNA"/>
</dbReference>
<evidence type="ECO:0000313" key="2">
    <source>
        <dbReference type="EMBL" id="GIF56555.1"/>
    </source>
</evidence>
<evidence type="ECO:0000256" key="1">
    <source>
        <dbReference type="SAM" id="MobiDB-lite"/>
    </source>
</evidence>
<dbReference type="InterPro" id="IPR036278">
    <property type="entry name" value="Sialidase_sf"/>
</dbReference>
<protein>
    <submittedName>
        <fullName evidence="2">Uncharacterized protein</fullName>
    </submittedName>
</protein>
<feature type="compositionally biased region" description="Basic and acidic residues" evidence="1">
    <location>
        <begin position="20"/>
        <end position="31"/>
    </location>
</feature>
<reference evidence="2 3" key="1">
    <citation type="submission" date="2021-01" db="EMBL/GenBank/DDBJ databases">
        <title>Whole genome shotgun sequence of Asanoa iriomotensis NBRC 100142.</title>
        <authorList>
            <person name="Komaki H."/>
            <person name="Tamura T."/>
        </authorList>
    </citation>
    <scope>NUCLEOTIDE SEQUENCE [LARGE SCALE GENOMIC DNA]</scope>
    <source>
        <strain evidence="2 3">NBRC 100142</strain>
    </source>
</reference>
<name>A0ABQ4C196_9ACTN</name>
<feature type="compositionally biased region" description="Polar residues" evidence="1">
    <location>
        <begin position="1"/>
        <end position="15"/>
    </location>
</feature>
<dbReference type="Proteomes" id="UP000624325">
    <property type="component" value="Unassembled WGS sequence"/>
</dbReference>
<dbReference type="SUPFAM" id="SSF50939">
    <property type="entry name" value="Sialidases"/>
    <property type="match status" value="1"/>
</dbReference>
<feature type="region of interest" description="Disordered" evidence="1">
    <location>
        <begin position="1"/>
        <end position="31"/>
    </location>
</feature>
<accession>A0ABQ4C196</accession>
<keyword evidence="3" id="KW-1185">Reference proteome</keyword>
<sequence>MQLLGESNNEGTVAQTPDGRLYRNDRPNSGDYRRVARGTLGGFGAFANDTGLPDPQCEGAVLVYNLDAPARTIFLNFASTSSRREMRVRISYDADANRYTYGRKLGDAPIAGAGKASMTKTTDFRIGALVETDFFEYGSDPRSHRAIVWRRFNLSWILNGPGA</sequence>
<dbReference type="Gene3D" id="2.120.10.10">
    <property type="match status" value="1"/>
</dbReference>
<comment type="caution">
    <text evidence="2">The sequence shown here is derived from an EMBL/GenBank/DDBJ whole genome shotgun (WGS) entry which is preliminary data.</text>
</comment>
<gene>
    <name evidence="2" type="ORF">Air01nite_26500</name>
</gene>
<evidence type="ECO:0000313" key="3">
    <source>
        <dbReference type="Proteomes" id="UP000624325"/>
    </source>
</evidence>
<proteinExistence type="predicted"/>
<organism evidence="2 3">
    <name type="scientific">Asanoa iriomotensis</name>
    <dbReference type="NCBI Taxonomy" id="234613"/>
    <lineage>
        <taxon>Bacteria</taxon>
        <taxon>Bacillati</taxon>
        <taxon>Actinomycetota</taxon>
        <taxon>Actinomycetes</taxon>
        <taxon>Micromonosporales</taxon>
        <taxon>Micromonosporaceae</taxon>
        <taxon>Asanoa</taxon>
    </lineage>
</organism>